<reference evidence="2" key="4">
    <citation type="submission" date="2020-10" db="EMBL/GenBank/DDBJ databases">
        <authorList>
            <person name="Bassil N.M."/>
            <person name="Lloyd J.R."/>
        </authorList>
    </citation>
    <scope>NUCLEOTIDE SEQUENCE</scope>
    <source>
        <strain evidence="2">NB2006</strain>
    </source>
</reference>
<dbReference type="EMBL" id="CP063356">
    <property type="protein sequence ID" value="QOY36481.1"/>
    <property type="molecule type" value="Genomic_DNA"/>
</dbReference>
<proteinExistence type="predicted"/>
<dbReference type="KEGG" id="aia:AWH56_001970"/>
<keyword evidence="3" id="KW-1185">Reference proteome</keyword>
<evidence type="ECO:0000313" key="3">
    <source>
        <dbReference type="Proteomes" id="UP000180175"/>
    </source>
</evidence>
<reference evidence="1 3" key="1">
    <citation type="submission" date="2016-10" db="EMBL/GenBank/DDBJ databases">
        <title>Draft genome sequences of four alkaliphilic bacteria belonging to the Anaerobacillus genus.</title>
        <authorList>
            <person name="Bassil N.M."/>
            <person name="Lloyd J.R."/>
        </authorList>
    </citation>
    <scope>NUCLEOTIDE SEQUENCE [LARGE SCALE GENOMIC DNA]</scope>
    <source>
        <strain evidence="1 3">NB2006</strain>
    </source>
</reference>
<organism evidence="1 3">
    <name type="scientific">Anaerobacillus isosaccharinicus</name>
    <dbReference type="NCBI Taxonomy" id="1532552"/>
    <lineage>
        <taxon>Bacteria</taxon>
        <taxon>Bacillati</taxon>
        <taxon>Bacillota</taxon>
        <taxon>Bacilli</taxon>
        <taxon>Bacillales</taxon>
        <taxon>Bacillaceae</taxon>
        <taxon>Anaerobacillus</taxon>
    </lineage>
</organism>
<accession>A0A1S2LHD3</accession>
<sequence>MLETDLLKLSINVKIPNTVDPDFEKMITEVDPKFFDNVTIEEHNRILINIAFQKRIFDIVVTANLSQFGSLPVVKGIILQDKDERSTGIKEIYAFNLYTASEYASKWGYPLLINLDFNLTWKWVTKQKDYLTGFSNSRTVSAVSKIVILTASDIDVACYVESHSLPLAIDLVT</sequence>
<evidence type="ECO:0000313" key="2">
    <source>
        <dbReference type="EMBL" id="QOY36481.1"/>
    </source>
</evidence>
<protein>
    <submittedName>
        <fullName evidence="1">Uncharacterized protein</fullName>
    </submittedName>
</protein>
<reference evidence="2 3" key="2">
    <citation type="journal article" date="2017" name="Genome Announc.">
        <title>Draft Genome Sequences of Four Alkaliphilic Bacteria Belonging to the Anaerobacillus Genus.</title>
        <authorList>
            <person name="Bassil N.M."/>
            <person name="Lloyd J.R."/>
        </authorList>
    </citation>
    <scope>NUCLEOTIDE SEQUENCE [LARGE SCALE GENOMIC DNA]</scope>
    <source>
        <strain evidence="2 3">NB2006</strain>
    </source>
</reference>
<gene>
    <name evidence="2" type="ORF">AWH56_001970</name>
    <name evidence="1" type="ORF">AWH56_16195</name>
</gene>
<dbReference type="EMBL" id="LQXD01000141">
    <property type="protein sequence ID" value="OIJ11127.1"/>
    <property type="molecule type" value="Genomic_DNA"/>
</dbReference>
<name>A0A1S2LHD3_9BACI</name>
<evidence type="ECO:0000313" key="1">
    <source>
        <dbReference type="EMBL" id="OIJ11127.1"/>
    </source>
</evidence>
<dbReference type="Proteomes" id="UP000180175">
    <property type="component" value="Chromosome"/>
</dbReference>
<reference evidence="2 3" key="3">
    <citation type="journal article" date="2019" name="Int. J. Syst. Evol. Microbiol.">
        <title>Anaerobacillus isosaccharinicus sp. nov., an alkaliphilic bacterium which degrades isosaccharinic acid.</title>
        <authorList>
            <person name="Bassil N.M."/>
            <person name="Lloyd J.R."/>
        </authorList>
    </citation>
    <scope>NUCLEOTIDE SEQUENCE [LARGE SCALE GENOMIC DNA]</scope>
    <source>
        <strain evidence="2 3">NB2006</strain>
    </source>
</reference>
<dbReference type="AlphaFoldDB" id="A0A1S2LHD3"/>
<dbReference type="RefSeq" id="WP_071318049.1">
    <property type="nucleotide sequence ID" value="NZ_CP063356.2"/>
</dbReference>